<dbReference type="CDD" id="cd18787">
    <property type="entry name" value="SF2_C_DEAD"/>
    <property type="match status" value="1"/>
</dbReference>
<keyword evidence="2" id="KW-0378">Hydrolase</keyword>
<comment type="caution">
    <text evidence="8">The sequence shown here is derived from an EMBL/GenBank/DDBJ whole genome shotgun (WGS) entry which is preliminary data.</text>
</comment>
<evidence type="ECO:0000259" key="7">
    <source>
        <dbReference type="PROSITE" id="PS51194"/>
    </source>
</evidence>
<evidence type="ECO:0000256" key="1">
    <source>
        <dbReference type="ARBA" id="ARBA00022741"/>
    </source>
</evidence>
<keyword evidence="9" id="KW-1185">Reference proteome</keyword>
<dbReference type="PROSITE" id="PS51194">
    <property type="entry name" value="HELICASE_CTER"/>
    <property type="match status" value="1"/>
</dbReference>
<dbReference type="InterPro" id="IPR011545">
    <property type="entry name" value="DEAD/DEAH_box_helicase_dom"/>
</dbReference>
<gene>
    <name evidence="8" type="primary">srmB3</name>
    <name evidence="8" type="ORF">HMPREF0520_0008</name>
</gene>
<dbReference type="HOGENOM" id="CLU_003041_1_3_9"/>
<dbReference type="AlphaFoldDB" id="C8PA88"/>
<dbReference type="SMART" id="SM00487">
    <property type="entry name" value="DEXDc"/>
    <property type="match status" value="1"/>
</dbReference>
<evidence type="ECO:0000256" key="5">
    <source>
        <dbReference type="SAM" id="MobiDB-lite"/>
    </source>
</evidence>
<evidence type="ECO:0000313" key="9">
    <source>
        <dbReference type="Proteomes" id="UP000004115"/>
    </source>
</evidence>
<reference evidence="8 9" key="1">
    <citation type="submission" date="2009-09" db="EMBL/GenBank/DDBJ databases">
        <authorList>
            <person name="Qin X."/>
            <person name="Bachman B."/>
            <person name="Battles P."/>
            <person name="Bell A."/>
            <person name="Bess C."/>
            <person name="Bickham C."/>
            <person name="Chaboub L."/>
            <person name="Chen D."/>
            <person name="Coyle M."/>
            <person name="Deiros D.R."/>
            <person name="Dinh H."/>
            <person name="Forbes L."/>
            <person name="Fowler G."/>
            <person name="Francisco L."/>
            <person name="Fu Q."/>
            <person name="Gubbala S."/>
            <person name="Hale W."/>
            <person name="Han Y."/>
            <person name="Hemphill L."/>
            <person name="Highlander S.K."/>
            <person name="Hirani K."/>
            <person name="Hogues M."/>
            <person name="Jackson L."/>
            <person name="Jakkamsetti A."/>
            <person name="Javaid M."/>
            <person name="Jiang H."/>
            <person name="Korchina V."/>
            <person name="Kovar C."/>
            <person name="Lara F."/>
            <person name="Lee S."/>
            <person name="Mata R."/>
            <person name="Mathew T."/>
            <person name="Moen C."/>
            <person name="Morales K."/>
            <person name="Munidasa M."/>
            <person name="Nazareth L."/>
            <person name="Ngo R."/>
            <person name="Nguyen L."/>
            <person name="Okwuonu G."/>
            <person name="Ongeri F."/>
            <person name="Patil S."/>
            <person name="Petrosino J."/>
            <person name="Pham C."/>
            <person name="Pham P."/>
            <person name="Pu L.-L."/>
            <person name="Puazo M."/>
            <person name="Raj R."/>
            <person name="Reid J."/>
            <person name="Rouhana J."/>
            <person name="Saada N."/>
            <person name="Shang Y."/>
            <person name="Simmons D."/>
            <person name="Thornton R."/>
            <person name="Warren J."/>
            <person name="Weissenberger G."/>
            <person name="Zhang J."/>
            <person name="Zhang L."/>
            <person name="Zhou C."/>
            <person name="Zhu D."/>
            <person name="Muzny D."/>
            <person name="Worley K."/>
            <person name="Gibbs R."/>
        </authorList>
    </citation>
    <scope>NUCLEOTIDE SEQUENCE [LARGE SCALE GENOMIC DNA]</scope>
    <source>
        <strain evidence="8 9">DSM 13335</strain>
    </source>
</reference>
<dbReference type="PANTHER" id="PTHR24031">
    <property type="entry name" value="RNA HELICASE"/>
    <property type="match status" value="1"/>
</dbReference>
<dbReference type="GO" id="GO:0003676">
    <property type="term" value="F:nucleic acid binding"/>
    <property type="evidence" value="ECO:0007669"/>
    <property type="project" value="InterPro"/>
</dbReference>
<evidence type="ECO:0000256" key="2">
    <source>
        <dbReference type="ARBA" id="ARBA00022801"/>
    </source>
</evidence>
<dbReference type="Pfam" id="PF00270">
    <property type="entry name" value="DEAD"/>
    <property type="match status" value="1"/>
</dbReference>
<organism evidence="8 9">
    <name type="scientific">Lactobacillus iners DSM 13335</name>
    <dbReference type="NCBI Taxonomy" id="525328"/>
    <lineage>
        <taxon>Bacteria</taxon>
        <taxon>Bacillati</taxon>
        <taxon>Bacillota</taxon>
        <taxon>Bacilli</taxon>
        <taxon>Lactobacillales</taxon>
        <taxon>Lactobacillaceae</taxon>
        <taxon>Lactobacillus</taxon>
    </lineage>
</organism>
<dbReference type="EMBL" id="ACLN01000003">
    <property type="protein sequence ID" value="EEW52377.1"/>
    <property type="molecule type" value="Genomic_DNA"/>
</dbReference>
<keyword evidence="3 8" id="KW-0347">Helicase</keyword>
<keyword evidence="4" id="KW-0067">ATP-binding</keyword>
<proteinExistence type="predicted"/>
<dbReference type="InterPro" id="IPR027417">
    <property type="entry name" value="P-loop_NTPase"/>
</dbReference>
<dbReference type="Proteomes" id="UP000004115">
    <property type="component" value="Unassembled WGS sequence"/>
</dbReference>
<feature type="region of interest" description="Disordered" evidence="5">
    <location>
        <begin position="372"/>
        <end position="411"/>
    </location>
</feature>
<evidence type="ECO:0000256" key="4">
    <source>
        <dbReference type="ARBA" id="ARBA00022840"/>
    </source>
</evidence>
<name>C8PA88_9LACO</name>
<dbReference type="Gene3D" id="3.40.50.300">
    <property type="entry name" value="P-loop containing nucleotide triphosphate hydrolases"/>
    <property type="match status" value="2"/>
</dbReference>
<dbReference type="PROSITE" id="PS51192">
    <property type="entry name" value="HELICASE_ATP_BIND_1"/>
    <property type="match status" value="1"/>
</dbReference>
<dbReference type="GO" id="GO:0004386">
    <property type="term" value="F:helicase activity"/>
    <property type="evidence" value="ECO:0007669"/>
    <property type="project" value="UniProtKB-KW"/>
</dbReference>
<sequence>MFKWNVMYLKEIREVLNDEKKARPTLIQERTYDALKNGESIVGLAKTGTGKTLAYGLPILERAREIGGLAVILEPTSELAVQTKNVLLPYVKALGLKSIALVGAGNRNRQMEQLKKEKPSILIATPGRLFDFISAKKINYQDIKALVIDEADDILEFAKLDLLSALGQNLSSDAQIVLFGASESSITKNCETIFERSFFLIDVRSEQKLAVKHYFLQVSNEYKIQFLQRLTKLDKFKGLIFFSSNESQMRFARIVAHTKMRFAILNNEMDKTVQKNILTSFQKGKVNLLFVTDLIARGLDLSEVTYVVNFEIPDDANTYLHRSGRTGRMNNAGYVVNLGDDHDFRKLKKMIAPVEVKQVYFKGYQLVTEKPLQKAKDKKVVSMSETKKKGKKKNRWKKQKNKGYHAKKQDK</sequence>
<dbReference type="InterPro" id="IPR044742">
    <property type="entry name" value="DEAD/DEAH_RhlB"/>
</dbReference>
<evidence type="ECO:0000256" key="3">
    <source>
        <dbReference type="ARBA" id="ARBA00022806"/>
    </source>
</evidence>
<keyword evidence="1" id="KW-0547">Nucleotide-binding</keyword>
<feature type="domain" description="Helicase ATP-binding" evidence="6">
    <location>
        <begin position="32"/>
        <end position="201"/>
    </location>
</feature>
<feature type="domain" description="Helicase C-terminal" evidence="7">
    <location>
        <begin position="225"/>
        <end position="372"/>
    </location>
</feature>
<feature type="compositionally biased region" description="Basic residues" evidence="5">
    <location>
        <begin position="388"/>
        <end position="411"/>
    </location>
</feature>
<dbReference type="Pfam" id="PF00271">
    <property type="entry name" value="Helicase_C"/>
    <property type="match status" value="1"/>
</dbReference>
<dbReference type="InterPro" id="IPR014001">
    <property type="entry name" value="Helicase_ATP-bd"/>
</dbReference>
<evidence type="ECO:0000313" key="8">
    <source>
        <dbReference type="EMBL" id="EEW52377.1"/>
    </source>
</evidence>
<protein>
    <submittedName>
        <fullName evidence="8">DEAD/DEAH box helicase</fullName>
    </submittedName>
</protein>
<dbReference type="GO" id="GO:0016787">
    <property type="term" value="F:hydrolase activity"/>
    <property type="evidence" value="ECO:0007669"/>
    <property type="project" value="UniProtKB-KW"/>
</dbReference>
<dbReference type="SUPFAM" id="SSF52540">
    <property type="entry name" value="P-loop containing nucleoside triphosphate hydrolases"/>
    <property type="match status" value="1"/>
</dbReference>
<accession>C8PA88</accession>
<evidence type="ECO:0000259" key="6">
    <source>
        <dbReference type="PROSITE" id="PS51192"/>
    </source>
</evidence>
<dbReference type="GO" id="GO:0005524">
    <property type="term" value="F:ATP binding"/>
    <property type="evidence" value="ECO:0007669"/>
    <property type="project" value="UniProtKB-KW"/>
</dbReference>
<dbReference type="CDD" id="cd00268">
    <property type="entry name" value="DEADc"/>
    <property type="match status" value="1"/>
</dbReference>
<dbReference type="InterPro" id="IPR001650">
    <property type="entry name" value="Helicase_C-like"/>
</dbReference>
<dbReference type="SMART" id="SM00490">
    <property type="entry name" value="HELICc"/>
    <property type="match status" value="1"/>
</dbReference>